<gene>
    <name evidence="1" type="ORF">MKW35_17530</name>
</gene>
<name>A0ABS9RPD7_9FLAO</name>
<comment type="caution">
    <text evidence="1">The sequence shown here is derived from an EMBL/GenBank/DDBJ whole genome shotgun (WGS) entry which is preliminary data.</text>
</comment>
<dbReference type="EMBL" id="JAKVQD010000348">
    <property type="protein sequence ID" value="MCH4554426.1"/>
    <property type="molecule type" value="Genomic_DNA"/>
</dbReference>
<keyword evidence="2" id="KW-1185">Reference proteome</keyword>
<organism evidence="1 2">
    <name type="scientific">Aestuariibaculum lutulentum</name>
    <dbReference type="NCBI Taxonomy" id="2920935"/>
    <lineage>
        <taxon>Bacteria</taxon>
        <taxon>Pseudomonadati</taxon>
        <taxon>Bacteroidota</taxon>
        <taxon>Flavobacteriia</taxon>
        <taxon>Flavobacteriales</taxon>
        <taxon>Flavobacteriaceae</taxon>
    </lineage>
</organism>
<accession>A0ABS9RPD7</accession>
<reference evidence="1" key="1">
    <citation type="submission" date="2022-02" db="EMBL/GenBank/DDBJ databases">
        <title>Aestuariibaculum sp., a marine bacterium isolated from sediment in Guangxi.</title>
        <authorList>
            <person name="Ying J."/>
        </authorList>
    </citation>
    <scope>NUCLEOTIDE SEQUENCE</scope>
    <source>
        <strain evidence="1">L182</strain>
    </source>
</reference>
<proteinExistence type="predicted"/>
<feature type="non-terminal residue" evidence="1">
    <location>
        <position position="1"/>
    </location>
</feature>
<protein>
    <submittedName>
        <fullName evidence="1">Uncharacterized protein</fullName>
    </submittedName>
</protein>
<evidence type="ECO:0000313" key="1">
    <source>
        <dbReference type="EMBL" id="MCH4554426.1"/>
    </source>
</evidence>
<dbReference type="Proteomes" id="UP001156141">
    <property type="component" value="Unassembled WGS sequence"/>
</dbReference>
<evidence type="ECO:0000313" key="2">
    <source>
        <dbReference type="Proteomes" id="UP001156141"/>
    </source>
</evidence>
<sequence>LSFDDIMLTIDAIDHRITALERRLGTLESDSAHAFFLQRSIDHLSAARKRLMRHPRPPR</sequence>